<dbReference type="InterPro" id="IPR011009">
    <property type="entry name" value="Kinase-like_dom_sf"/>
</dbReference>
<evidence type="ECO:0000313" key="2">
    <source>
        <dbReference type="EMBL" id="MDQ0648527.1"/>
    </source>
</evidence>
<keyword evidence="3" id="KW-1185">Reference proteome</keyword>
<proteinExistence type="predicted"/>
<sequence>MSSFEDVGRAISEYGLEIDRPIRSVWGRRTQWECTDRRGEKIFLKEWSRVADSAPRANELAVLTRLHATSPGVGAAPVAFGPGLMEIEVGSSVLTASEFISGQDLETGYSEEGIAATFQVINRMHRHVDQTLPVSADPIHSLAREVITRWGANPVVRRSAGLLRDGAERLASLPTAAIHGDLNFSNVMLTVAGPRLVDFEFSRNDIRLLDLAALSFPSRGAQNGALQSVEALNDNKLIQLADTHFDPPVSQSEREMFPSAVILHLLRIFRDVTRQSPHSAALVLPALGTALARYV</sequence>
<accession>A0AAW8F1W1</accession>
<gene>
    <name evidence="2" type="ORF">QFZ53_002723</name>
</gene>
<dbReference type="Pfam" id="PF01636">
    <property type="entry name" value="APH"/>
    <property type="match status" value="1"/>
</dbReference>
<evidence type="ECO:0000313" key="3">
    <source>
        <dbReference type="Proteomes" id="UP001244427"/>
    </source>
</evidence>
<dbReference type="EMBL" id="JAUSXV010000001">
    <property type="protein sequence ID" value="MDQ0648527.1"/>
    <property type="molecule type" value="Genomic_DNA"/>
</dbReference>
<protein>
    <recommendedName>
        <fullName evidence="1">Aminoglycoside phosphotransferase domain-containing protein</fullName>
    </recommendedName>
</protein>
<dbReference type="Gene3D" id="3.90.1200.10">
    <property type="match status" value="1"/>
</dbReference>
<organism evidence="2 3">
    <name type="scientific">Microbacterium natoriense</name>
    <dbReference type="NCBI Taxonomy" id="284570"/>
    <lineage>
        <taxon>Bacteria</taxon>
        <taxon>Bacillati</taxon>
        <taxon>Actinomycetota</taxon>
        <taxon>Actinomycetes</taxon>
        <taxon>Micrococcales</taxon>
        <taxon>Microbacteriaceae</taxon>
        <taxon>Microbacterium</taxon>
    </lineage>
</organism>
<name>A0AAW8F1W1_9MICO</name>
<evidence type="ECO:0000259" key="1">
    <source>
        <dbReference type="Pfam" id="PF01636"/>
    </source>
</evidence>
<dbReference type="SUPFAM" id="SSF56112">
    <property type="entry name" value="Protein kinase-like (PK-like)"/>
    <property type="match status" value="1"/>
</dbReference>
<dbReference type="RefSeq" id="WP_307297297.1">
    <property type="nucleotide sequence ID" value="NZ_JAUSXV010000001.1"/>
</dbReference>
<dbReference type="Proteomes" id="UP001244427">
    <property type="component" value="Unassembled WGS sequence"/>
</dbReference>
<dbReference type="InterPro" id="IPR002575">
    <property type="entry name" value="Aminoglycoside_PTrfase"/>
</dbReference>
<comment type="caution">
    <text evidence="2">The sequence shown here is derived from an EMBL/GenBank/DDBJ whole genome shotgun (WGS) entry which is preliminary data.</text>
</comment>
<reference evidence="2 3" key="1">
    <citation type="submission" date="2023-07" db="EMBL/GenBank/DDBJ databases">
        <title>Comparative genomics of wheat-associated soil bacteria to identify genetic determinants of phenazine resistance.</title>
        <authorList>
            <person name="Mouncey N."/>
        </authorList>
    </citation>
    <scope>NUCLEOTIDE SEQUENCE [LARGE SCALE GENOMIC DNA]</scope>
    <source>
        <strain evidence="2 3">W4I9-1</strain>
    </source>
</reference>
<feature type="domain" description="Aminoglycoside phosphotransferase" evidence="1">
    <location>
        <begin position="22"/>
        <end position="215"/>
    </location>
</feature>
<dbReference type="AlphaFoldDB" id="A0AAW8F1W1"/>